<keyword evidence="1" id="KW-0472">Membrane</keyword>
<feature type="transmembrane region" description="Helical" evidence="1">
    <location>
        <begin position="70"/>
        <end position="88"/>
    </location>
</feature>
<keyword evidence="1" id="KW-0812">Transmembrane</keyword>
<sequence length="90" mass="10565">MIIVSIGLFCILVSAVVFIHQWLESGLINKEDREKYLLISSKKKENQTEEEREFVWNNQYAYVTSKIRSIIFQFGVILVISGLFMNYITK</sequence>
<organism evidence="2 3">
    <name type="scientific">Sulfuricurvum kujiense (strain ATCC BAA-921 / DSM 16994 / JCM 11577 / YK-1)</name>
    <dbReference type="NCBI Taxonomy" id="709032"/>
    <lineage>
        <taxon>Bacteria</taxon>
        <taxon>Pseudomonadati</taxon>
        <taxon>Campylobacterota</taxon>
        <taxon>Epsilonproteobacteria</taxon>
        <taxon>Campylobacterales</taxon>
        <taxon>Sulfurimonadaceae</taxon>
        <taxon>Sulfuricurvum</taxon>
    </lineage>
</organism>
<dbReference type="HOGENOM" id="CLU_2439670_0_0_7"/>
<evidence type="ECO:0000313" key="2">
    <source>
        <dbReference type="EMBL" id="ADR33866.1"/>
    </source>
</evidence>
<proteinExistence type="predicted"/>
<dbReference type="RefSeq" id="WP_013460063.1">
    <property type="nucleotide sequence ID" value="NC_014762.1"/>
</dbReference>
<name>E4TX25_SULKY</name>
<feature type="transmembrane region" description="Helical" evidence="1">
    <location>
        <begin position="6"/>
        <end position="23"/>
    </location>
</feature>
<dbReference type="EMBL" id="CP002355">
    <property type="protein sequence ID" value="ADR33866.1"/>
    <property type="molecule type" value="Genomic_DNA"/>
</dbReference>
<gene>
    <name evidence="2" type="ordered locus">Sulku_1203</name>
</gene>
<keyword evidence="3" id="KW-1185">Reference proteome</keyword>
<evidence type="ECO:0000313" key="3">
    <source>
        <dbReference type="Proteomes" id="UP000008721"/>
    </source>
</evidence>
<dbReference type="KEGG" id="sku:Sulku_1203"/>
<dbReference type="AlphaFoldDB" id="E4TX25"/>
<keyword evidence="1" id="KW-1133">Transmembrane helix</keyword>
<reference evidence="2 3" key="1">
    <citation type="journal article" date="2012" name="Stand. Genomic Sci.">
        <title>Complete genome sequence of the sulfur compounds oxidizing chemolithoautotroph Sulfuricurvum kujiense type strain (YK-1(T)).</title>
        <authorList>
            <person name="Han C."/>
            <person name="Kotsyurbenko O."/>
            <person name="Chertkov O."/>
            <person name="Held B."/>
            <person name="Lapidus A."/>
            <person name="Nolan M."/>
            <person name="Lucas S."/>
            <person name="Hammon N."/>
            <person name="Deshpande S."/>
            <person name="Cheng J.F."/>
            <person name="Tapia R."/>
            <person name="Goodwin L.A."/>
            <person name="Pitluck S."/>
            <person name="Liolios K."/>
            <person name="Pagani I."/>
            <person name="Ivanova N."/>
            <person name="Mavromatis K."/>
            <person name="Mikhailova N."/>
            <person name="Pati A."/>
            <person name="Chen A."/>
            <person name="Palaniappan K."/>
            <person name="Land M."/>
            <person name="Hauser L."/>
            <person name="Chang Y.J."/>
            <person name="Jeffries C.D."/>
            <person name="Brambilla E.M."/>
            <person name="Rohde M."/>
            <person name="Spring S."/>
            <person name="Sikorski J."/>
            <person name="Goker M."/>
            <person name="Woyke T."/>
            <person name="Bristow J."/>
            <person name="Eisen J.A."/>
            <person name="Markowitz V."/>
            <person name="Hugenholtz P."/>
            <person name="Kyrpides N.C."/>
            <person name="Klenk H.P."/>
            <person name="Detter J.C."/>
        </authorList>
    </citation>
    <scope>NUCLEOTIDE SEQUENCE [LARGE SCALE GENOMIC DNA]</scope>
    <source>
        <strain evidence="3">ATCC BAA-921 / DSM 16994 / JCM 11577 / YK-1</strain>
    </source>
</reference>
<protein>
    <submittedName>
        <fullName evidence="2">Uncharacterized protein</fullName>
    </submittedName>
</protein>
<dbReference type="STRING" id="709032.Sulku_1203"/>
<dbReference type="Proteomes" id="UP000008721">
    <property type="component" value="Chromosome"/>
</dbReference>
<accession>E4TX25</accession>
<evidence type="ECO:0000256" key="1">
    <source>
        <dbReference type="SAM" id="Phobius"/>
    </source>
</evidence>